<feature type="coiled-coil region" evidence="1">
    <location>
        <begin position="37"/>
        <end position="71"/>
    </location>
</feature>
<proteinExistence type="predicted"/>
<keyword evidence="1" id="KW-0175">Coiled coil</keyword>
<evidence type="ECO:0000313" key="2">
    <source>
        <dbReference type="EMBL" id="DAE14228.1"/>
    </source>
</evidence>
<protein>
    <recommendedName>
        <fullName evidence="3">DUF1351 domain-containing protein</fullName>
    </recommendedName>
</protein>
<dbReference type="Pfam" id="PF07083">
    <property type="entry name" value="DUF1351"/>
    <property type="match status" value="1"/>
</dbReference>
<feature type="coiled-coil region" evidence="1">
    <location>
        <begin position="195"/>
        <end position="222"/>
    </location>
</feature>
<organism evidence="2">
    <name type="scientific">Siphoviridae sp. ct0uL16</name>
    <dbReference type="NCBI Taxonomy" id="2825299"/>
    <lineage>
        <taxon>Viruses</taxon>
        <taxon>Duplodnaviria</taxon>
        <taxon>Heunggongvirae</taxon>
        <taxon>Uroviricota</taxon>
        <taxon>Caudoviricetes</taxon>
    </lineage>
</organism>
<sequence length="278" mass="32027">MESTTELIRVVQLPVITEKLELIKKQIESAVEYVLSLDCNESTYKEIKKLKAELNKQYQELDDKRKEAKKAVLAPYNEFEAVFNKYVRDVFKPAEKQISERISSVENSLKATKQKEVEEYFGEYAKSIGIDFVAFEQLRLNITMSASLKSLKKQVKEFLDNVIQNLALIATQPHSPEILIEYRKSLNASQSILMVQERYKVLEELEAKKAESEAEATRQTEAIKKVDEAIQEFSAPRTEEAEPEENEPIYEATFTVRGTMGQLKELKSFLKEGGYDYE</sequence>
<dbReference type="EMBL" id="BK015578">
    <property type="protein sequence ID" value="DAE14228.1"/>
    <property type="molecule type" value="Genomic_DNA"/>
</dbReference>
<evidence type="ECO:0008006" key="3">
    <source>
        <dbReference type="Google" id="ProtNLM"/>
    </source>
</evidence>
<accession>A0A8S5Q6T4</accession>
<evidence type="ECO:0000256" key="1">
    <source>
        <dbReference type="SAM" id="Coils"/>
    </source>
</evidence>
<dbReference type="InterPro" id="IPR009785">
    <property type="entry name" value="Prophage_Lj928_Orf309"/>
</dbReference>
<name>A0A8S5Q6T4_9CAUD</name>
<reference evidence="2" key="1">
    <citation type="journal article" date="2021" name="Proc. Natl. Acad. Sci. U.S.A.">
        <title>A Catalog of Tens of Thousands of Viruses from Human Metagenomes Reveals Hidden Associations with Chronic Diseases.</title>
        <authorList>
            <person name="Tisza M.J."/>
            <person name="Buck C.B."/>
        </authorList>
    </citation>
    <scope>NUCLEOTIDE SEQUENCE</scope>
    <source>
        <strain evidence="2">Ct0uL16</strain>
    </source>
</reference>